<dbReference type="AlphaFoldDB" id="A0AAV7K1K9"/>
<dbReference type="EMBL" id="JAKMXF010000210">
    <property type="protein sequence ID" value="KAI6655047.1"/>
    <property type="molecule type" value="Genomic_DNA"/>
</dbReference>
<dbReference type="InterPro" id="IPR010945">
    <property type="entry name" value="Malate_DH_type2"/>
</dbReference>
<reference evidence="2 3" key="1">
    <citation type="journal article" date="2023" name="BMC Biol.">
        <title>The compact genome of the sponge Oopsacas minuta (Hexactinellida) is lacking key metazoan core genes.</title>
        <authorList>
            <person name="Santini S."/>
            <person name="Schenkelaars Q."/>
            <person name="Jourda C."/>
            <person name="Duchesne M."/>
            <person name="Belahbib H."/>
            <person name="Rocher C."/>
            <person name="Selva M."/>
            <person name="Riesgo A."/>
            <person name="Vervoort M."/>
            <person name="Leys S.P."/>
            <person name="Kodjabachian L."/>
            <person name="Le Bivic A."/>
            <person name="Borchiellini C."/>
            <person name="Claverie J.M."/>
            <person name="Renard E."/>
        </authorList>
    </citation>
    <scope>NUCLEOTIDE SEQUENCE [LARGE SCALE GENOMIC DNA]</scope>
    <source>
        <strain evidence="2">SPO-2</strain>
    </source>
</reference>
<gene>
    <name evidence="2" type="ORF">LOD99_2336</name>
</gene>
<dbReference type="Proteomes" id="UP001165289">
    <property type="component" value="Unassembled WGS sequence"/>
</dbReference>
<dbReference type="Gene3D" id="3.90.110.10">
    <property type="entry name" value="Lactate dehydrogenase/glycoside hydrolase, family 4, C-terminal"/>
    <property type="match status" value="1"/>
</dbReference>
<evidence type="ECO:0000313" key="3">
    <source>
        <dbReference type="Proteomes" id="UP001165289"/>
    </source>
</evidence>
<keyword evidence="3" id="KW-1185">Reference proteome</keyword>
<dbReference type="GO" id="GO:0016616">
    <property type="term" value="F:oxidoreductase activity, acting on the CH-OH group of donors, NAD or NADP as acceptor"/>
    <property type="evidence" value="ECO:0007669"/>
    <property type="project" value="InterPro"/>
</dbReference>
<proteinExistence type="predicted"/>
<dbReference type="InterPro" id="IPR015955">
    <property type="entry name" value="Lactate_DH/Glyco_Ohase_4_C"/>
</dbReference>
<dbReference type="GO" id="GO:0006108">
    <property type="term" value="P:malate metabolic process"/>
    <property type="evidence" value="ECO:0007669"/>
    <property type="project" value="InterPro"/>
</dbReference>
<evidence type="ECO:0000256" key="1">
    <source>
        <dbReference type="ARBA" id="ARBA00023002"/>
    </source>
</evidence>
<name>A0AAV7K1K9_9METZ</name>
<keyword evidence="1" id="KW-0560">Oxidoreductase</keyword>
<comment type="caution">
    <text evidence="2">The sequence shown here is derived from an EMBL/GenBank/DDBJ whole genome shotgun (WGS) entry which is preliminary data.</text>
</comment>
<dbReference type="PANTHER" id="PTHR23382">
    <property type="entry name" value="MALATE DEHYDROGENASE"/>
    <property type="match status" value="1"/>
</dbReference>
<evidence type="ECO:0000313" key="2">
    <source>
        <dbReference type="EMBL" id="KAI6655047.1"/>
    </source>
</evidence>
<accession>A0AAV7K1K9</accession>
<sequence>MANLLLFGKLSCAETAKAERVLDTLTTRLPAFYVHKELIEDKKWDTIISKYLKSQKMNSEIKYSSPLIFRELIERGGKSILVGGLPELLDYTKHYYSLDLDLELDYEKISSDTQKQEKYKKETLNLFLDTIPQDYLICIITSSDSDSDYFYNLLNLISDDSVFGKRKRSVYILSSEEPQTKYMGWVLELQDTASPYVHEVKWFEYSNSILKSVDFIFWHPSEITQKSIETTLSVIIRSLKSNTNKYKCLISGKHSFELMVYLRENLKQEEFTDRFISSGLYVEMKAKSIIAGKLNVNSKYVSDVIVLGDPWGTLAVDFSVIIKYAKIQTYQGGIRGPTWFKILGNDVIYEKDWDSTTFKDLLKESLKSDTQYNVIAASLAKQATYWVSDTITDTIFTSTVSHQEYATDPLKLNSLGIPFSNPVTYSSESNTWKLVEFEFNENELTLLEEIKERLKGRKSAILSIQ</sequence>
<protein>
    <submittedName>
        <fullName evidence="2">Malate dehydrogenase 1B</fullName>
    </submittedName>
</protein>
<organism evidence="2 3">
    <name type="scientific">Oopsacas minuta</name>
    <dbReference type="NCBI Taxonomy" id="111878"/>
    <lineage>
        <taxon>Eukaryota</taxon>
        <taxon>Metazoa</taxon>
        <taxon>Porifera</taxon>
        <taxon>Hexactinellida</taxon>
        <taxon>Hexasterophora</taxon>
        <taxon>Lyssacinosida</taxon>
        <taxon>Leucopsacidae</taxon>
        <taxon>Oopsacas</taxon>
    </lineage>
</organism>
<dbReference type="SUPFAM" id="SSF56327">
    <property type="entry name" value="LDH C-terminal domain-like"/>
    <property type="match status" value="1"/>
</dbReference>
<dbReference type="GO" id="GO:0016615">
    <property type="term" value="F:malate dehydrogenase activity"/>
    <property type="evidence" value="ECO:0007669"/>
    <property type="project" value="InterPro"/>
</dbReference>